<protein>
    <submittedName>
        <fullName evidence="11">Biopolymer transport protein ExbB</fullName>
    </submittedName>
</protein>
<evidence type="ECO:0000256" key="1">
    <source>
        <dbReference type="ARBA" id="ARBA00004651"/>
    </source>
</evidence>
<dbReference type="PIRSF" id="PIRSF037714">
    <property type="entry name" value="TolR"/>
    <property type="match status" value="1"/>
</dbReference>
<evidence type="ECO:0000256" key="8">
    <source>
        <dbReference type="SAM" id="Phobius"/>
    </source>
</evidence>
<dbReference type="InterPro" id="IPR002898">
    <property type="entry name" value="MotA_ExbB_proton_chnl"/>
</dbReference>
<evidence type="ECO:0000256" key="4">
    <source>
        <dbReference type="ARBA" id="ARBA00022989"/>
    </source>
</evidence>
<name>A0A1G6XLX7_9BACT</name>
<keyword evidence="5 8" id="KW-0472">Membrane</keyword>
<keyword evidence="6" id="KW-0813">Transport</keyword>
<dbReference type="InterPro" id="IPR050790">
    <property type="entry name" value="ExbB/TolQ_transport"/>
</dbReference>
<comment type="subcellular location">
    <subcellularLocation>
        <location evidence="1">Cell membrane</location>
        <topology evidence="1">Multi-pass membrane protein</topology>
    </subcellularLocation>
    <subcellularLocation>
        <location evidence="6">Membrane</location>
        <topology evidence="6">Multi-pass membrane protein</topology>
    </subcellularLocation>
</comment>
<feature type="coiled-coil region" evidence="7">
    <location>
        <begin position="32"/>
        <end position="126"/>
    </location>
</feature>
<proteinExistence type="inferred from homology"/>
<dbReference type="EMBL" id="FNAQ01000001">
    <property type="protein sequence ID" value="SDD78226.1"/>
    <property type="molecule type" value="Genomic_DNA"/>
</dbReference>
<keyword evidence="4 8" id="KW-1133">Transmembrane helix</keyword>
<dbReference type="Proteomes" id="UP000243205">
    <property type="component" value="Unassembled WGS sequence"/>
</dbReference>
<dbReference type="GO" id="GO:0005886">
    <property type="term" value="C:plasma membrane"/>
    <property type="evidence" value="ECO:0007669"/>
    <property type="project" value="UniProtKB-SubCell"/>
</dbReference>
<dbReference type="GO" id="GO:0017038">
    <property type="term" value="P:protein import"/>
    <property type="evidence" value="ECO:0007669"/>
    <property type="project" value="TreeGrafter"/>
</dbReference>
<keyword evidence="3 8" id="KW-0812">Transmembrane</keyword>
<feature type="transmembrane region" description="Helical" evidence="8">
    <location>
        <begin position="425"/>
        <end position="446"/>
    </location>
</feature>
<evidence type="ECO:0000259" key="10">
    <source>
        <dbReference type="Pfam" id="PF01618"/>
    </source>
</evidence>
<evidence type="ECO:0000256" key="3">
    <source>
        <dbReference type="ARBA" id="ARBA00022692"/>
    </source>
</evidence>
<feature type="signal peptide" evidence="9">
    <location>
        <begin position="1"/>
        <end position="24"/>
    </location>
</feature>
<evidence type="ECO:0000256" key="9">
    <source>
        <dbReference type="SAM" id="SignalP"/>
    </source>
</evidence>
<dbReference type="InterPro" id="IPR017270">
    <property type="entry name" value="MotA/TolQ/ExbB-rel"/>
</dbReference>
<evidence type="ECO:0000313" key="11">
    <source>
        <dbReference type="EMBL" id="SDD78226.1"/>
    </source>
</evidence>
<dbReference type="STRING" id="57664.SAMN05661003_101293"/>
<reference evidence="12" key="1">
    <citation type="submission" date="2016-10" db="EMBL/GenBank/DDBJ databases">
        <authorList>
            <person name="Varghese N."/>
            <person name="Submissions S."/>
        </authorList>
    </citation>
    <scope>NUCLEOTIDE SEQUENCE [LARGE SCALE GENOMIC DNA]</scope>
    <source>
        <strain evidence="12">DSM 8987</strain>
    </source>
</reference>
<feature type="chain" id="PRO_5017421529" evidence="9">
    <location>
        <begin position="25"/>
        <end position="480"/>
    </location>
</feature>
<evidence type="ECO:0000313" key="12">
    <source>
        <dbReference type="Proteomes" id="UP000243205"/>
    </source>
</evidence>
<comment type="similarity">
    <text evidence="6">Belongs to the exbB/tolQ family.</text>
</comment>
<evidence type="ECO:0000256" key="7">
    <source>
        <dbReference type="SAM" id="Coils"/>
    </source>
</evidence>
<keyword evidence="7" id="KW-0175">Coiled coil</keyword>
<dbReference type="RefSeq" id="WP_092075514.1">
    <property type="nucleotide sequence ID" value="NZ_FNAQ01000001.1"/>
</dbReference>
<gene>
    <name evidence="11" type="ORF">SAMN05661003_101293</name>
</gene>
<feature type="transmembrane region" description="Helical" evidence="8">
    <location>
        <begin position="381"/>
        <end position="405"/>
    </location>
</feature>
<sequence>MRALLWCGVLLLGLLAAVPSAVPAADARLDQQQRQQRLIAQAEAERQRIEAEVAAERQRLAKDRAALQERLTRLRRQVEEERRQQADLDKELTRLRRERDPLVQQVAEVQQSLQTLTAVLRQAAEETQALVSASPFTALQPDRDAALQPLLGGDTLPTFAQLETLRDLLLAELRHSGEVQRVAGQVLDGQGQAQPAELLFLGPFTQAYRTPAGTVGFALYSPASRRLLALTQPPDGTHQRALAAYFAGESEAAPVDPGLGDALRQLGQRRGLGQQIADGGLIVWPILLIGLVAAVLVTERLWFLWRQPRGGDTLLARLQPCLEQHDWATCEQLCGTADTALKRVLAAGLAARWQSREEQENVLQEAILGEIPALERFLSTLAVLAAIAPLLGLLGTVTGMIQTFQIITLHGTGDPRLLSAGISEALVTTMLGLAVAIPILLVHSLLSRRVENRIAELEEKAIAFVNRLARLRWSGAGDQP</sequence>
<evidence type="ECO:0000256" key="5">
    <source>
        <dbReference type="ARBA" id="ARBA00023136"/>
    </source>
</evidence>
<dbReference type="PANTHER" id="PTHR30625">
    <property type="entry name" value="PROTEIN TOLQ"/>
    <property type="match status" value="1"/>
</dbReference>
<keyword evidence="6" id="KW-0653">Protein transport</keyword>
<feature type="transmembrane region" description="Helical" evidence="8">
    <location>
        <begin position="282"/>
        <end position="303"/>
    </location>
</feature>
<dbReference type="PANTHER" id="PTHR30625:SF11">
    <property type="entry name" value="MOTA_TOLQ_EXBB PROTON CHANNEL DOMAIN-CONTAINING PROTEIN"/>
    <property type="match status" value="1"/>
</dbReference>
<evidence type="ECO:0000256" key="6">
    <source>
        <dbReference type="RuleBase" id="RU004057"/>
    </source>
</evidence>
<keyword evidence="12" id="KW-1185">Reference proteome</keyword>
<keyword evidence="2" id="KW-1003">Cell membrane</keyword>
<keyword evidence="9" id="KW-0732">Signal</keyword>
<evidence type="ECO:0000256" key="2">
    <source>
        <dbReference type="ARBA" id="ARBA00022475"/>
    </source>
</evidence>
<feature type="domain" description="MotA/TolQ/ExbB proton channel" evidence="10">
    <location>
        <begin position="338"/>
        <end position="458"/>
    </location>
</feature>
<dbReference type="Pfam" id="PF01618">
    <property type="entry name" value="MotA_ExbB"/>
    <property type="match status" value="1"/>
</dbReference>
<dbReference type="OrthoDB" id="4045at2"/>
<dbReference type="AlphaFoldDB" id="A0A1G6XLX7"/>
<accession>A0A1G6XLX7</accession>
<organism evidence="11 12">
    <name type="scientific">Desulfuromonas thiophila</name>
    <dbReference type="NCBI Taxonomy" id="57664"/>
    <lineage>
        <taxon>Bacteria</taxon>
        <taxon>Pseudomonadati</taxon>
        <taxon>Thermodesulfobacteriota</taxon>
        <taxon>Desulfuromonadia</taxon>
        <taxon>Desulfuromonadales</taxon>
        <taxon>Desulfuromonadaceae</taxon>
        <taxon>Desulfuromonas</taxon>
    </lineage>
</organism>